<protein>
    <recommendedName>
        <fullName evidence="7">Glutathione S-transferase</fullName>
    </recommendedName>
</protein>
<dbReference type="Pfam" id="PF13410">
    <property type="entry name" value="GST_C_2"/>
    <property type="match status" value="1"/>
</dbReference>
<comment type="similarity">
    <text evidence="1">Belongs to the GST superfamily.</text>
</comment>
<dbReference type="InParanoid" id="A0A218ZF04"/>
<comment type="caution">
    <text evidence="5">The sequence shown here is derived from an EMBL/GenBank/DDBJ whole genome shotgun (WGS) entry which is preliminary data.</text>
</comment>
<dbReference type="Proteomes" id="UP000242519">
    <property type="component" value="Unassembled WGS sequence"/>
</dbReference>
<evidence type="ECO:0000256" key="2">
    <source>
        <dbReference type="SAM" id="MobiDB-lite"/>
    </source>
</evidence>
<dbReference type="InterPro" id="IPR004045">
    <property type="entry name" value="Glutathione_S-Trfase_N"/>
</dbReference>
<feature type="domain" description="GST C-terminal" evidence="4">
    <location>
        <begin position="99"/>
        <end position="252"/>
    </location>
</feature>
<dbReference type="PROSITE" id="PS50404">
    <property type="entry name" value="GST_NTER"/>
    <property type="match status" value="1"/>
</dbReference>
<dbReference type="Pfam" id="PF13409">
    <property type="entry name" value="GST_N_2"/>
    <property type="match status" value="1"/>
</dbReference>
<dbReference type="STRING" id="503106.A0A218ZF04"/>
<dbReference type="PANTHER" id="PTHR44051">
    <property type="entry name" value="GLUTATHIONE S-TRANSFERASE-RELATED"/>
    <property type="match status" value="1"/>
</dbReference>
<organism evidence="5 6">
    <name type="scientific">Diplocarpon coronariae</name>
    <dbReference type="NCBI Taxonomy" id="2795749"/>
    <lineage>
        <taxon>Eukaryota</taxon>
        <taxon>Fungi</taxon>
        <taxon>Dikarya</taxon>
        <taxon>Ascomycota</taxon>
        <taxon>Pezizomycotina</taxon>
        <taxon>Leotiomycetes</taxon>
        <taxon>Helotiales</taxon>
        <taxon>Drepanopezizaceae</taxon>
        <taxon>Diplocarpon</taxon>
    </lineage>
</organism>
<evidence type="ECO:0000313" key="5">
    <source>
        <dbReference type="EMBL" id="OWP06597.1"/>
    </source>
</evidence>
<dbReference type="OrthoDB" id="2309723at2759"/>
<evidence type="ECO:0000313" key="6">
    <source>
        <dbReference type="Proteomes" id="UP000242519"/>
    </source>
</evidence>
<dbReference type="EMBL" id="MZNU01000038">
    <property type="protein sequence ID" value="OWP06597.1"/>
    <property type="molecule type" value="Genomic_DNA"/>
</dbReference>
<dbReference type="SUPFAM" id="SSF47616">
    <property type="entry name" value="GST C-terminal domain-like"/>
    <property type="match status" value="1"/>
</dbReference>
<dbReference type="InterPro" id="IPR036249">
    <property type="entry name" value="Thioredoxin-like_sf"/>
</dbReference>
<dbReference type="PROSITE" id="PS50405">
    <property type="entry name" value="GST_CTER"/>
    <property type="match status" value="1"/>
</dbReference>
<dbReference type="AlphaFoldDB" id="A0A218ZF04"/>
<evidence type="ECO:0000256" key="1">
    <source>
        <dbReference type="ARBA" id="ARBA00007409"/>
    </source>
</evidence>
<feature type="domain" description="GST N-terminal" evidence="3">
    <location>
        <begin position="9"/>
        <end position="96"/>
    </location>
</feature>
<evidence type="ECO:0000259" key="4">
    <source>
        <dbReference type="PROSITE" id="PS50405"/>
    </source>
</evidence>
<dbReference type="SFLD" id="SFLDS00019">
    <property type="entry name" value="Glutathione_Transferase_(cytos"/>
    <property type="match status" value="1"/>
</dbReference>
<reference evidence="5 6" key="1">
    <citation type="submission" date="2017-04" db="EMBL/GenBank/DDBJ databases">
        <title>Draft genome sequence of Marssonina coronaria NL1: causal agent of apple blotch.</title>
        <authorList>
            <person name="Cheng Q."/>
        </authorList>
    </citation>
    <scope>NUCLEOTIDE SEQUENCE [LARGE SCALE GENOMIC DNA]</scope>
    <source>
        <strain evidence="5 6">NL1</strain>
    </source>
</reference>
<dbReference type="Gene3D" id="1.20.1050.10">
    <property type="match status" value="1"/>
</dbReference>
<name>A0A218ZF04_9HELO</name>
<gene>
    <name evidence="5" type="ORF">B2J93_5076</name>
</gene>
<dbReference type="InterPro" id="IPR036282">
    <property type="entry name" value="Glutathione-S-Trfase_C_sf"/>
</dbReference>
<dbReference type="CDD" id="cd03046">
    <property type="entry name" value="GST_N_GTT1_like"/>
    <property type="match status" value="1"/>
</dbReference>
<feature type="region of interest" description="Disordered" evidence="2">
    <location>
        <begin position="326"/>
        <end position="346"/>
    </location>
</feature>
<evidence type="ECO:0008006" key="7">
    <source>
        <dbReference type="Google" id="ProtNLM"/>
    </source>
</evidence>
<accession>A0A218ZF04</accession>
<evidence type="ECO:0000259" key="3">
    <source>
        <dbReference type="PROSITE" id="PS50404"/>
    </source>
</evidence>
<dbReference type="InterPro" id="IPR010987">
    <property type="entry name" value="Glutathione-S-Trfase_C-like"/>
</dbReference>
<proteinExistence type="inferred from homology"/>
<keyword evidence="6" id="KW-1185">Reference proteome</keyword>
<dbReference type="Gene3D" id="3.40.30.10">
    <property type="entry name" value="Glutaredoxin"/>
    <property type="match status" value="1"/>
</dbReference>
<sequence>MSSTESTKPGVLTLHHLNNSQSQRILWLLEELAVEYQLEYSIIHYTRDPKYQRAPPELASIHQLGRSPTIITPDGRAIVESLTITKYLLQTYDVRRRFASEDWIRDETLCAFSSSSLFPLATQEMLFDIAVRNTPRPFSYIMKRIKQAHDSFYSDAEFQKDMVFLESELGAGQWFNGSELGMSDFVLSWPLDVIAVRGYVDLEKQYPRLDAWKRRKDERPAWKSALEKGNGFCPVGRARDTCIPRRRRDTTIGRSKTDRSSLSSTIIDPHSLSGNKFPSAFSMLLVHSPPPPAELLAIALSFESVFYLDVDPVPMFLASGWASEPSRNPFAKPPSKRQWGTPNRSQEALGEDAELAVWAFVAEVACVEELVSGGRRNERMEICGRVQRAYREIFGMGYESFEG</sequence>
<dbReference type="SUPFAM" id="SSF52833">
    <property type="entry name" value="Thioredoxin-like"/>
    <property type="match status" value="1"/>
</dbReference>
<dbReference type="InterPro" id="IPR040079">
    <property type="entry name" value="Glutathione_S-Trfase"/>
</dbReference>
<dbReference type="PANTHER" id="PTHR44051:SF9">
    <property type="entry name" value="GLUTATHIONE S-TRANSFERASE 1"/>
    <property type="match status" value="1"/>
</dbReference>